<dbReference type="GO" id="GO:0003959">
    <property type="term" value="F:NADPH dehydrogenase activity"/>
    <property type="evidence" value="ECO:0007669"/>
    <property type="project" value="InterPro"/>
</dbReference>
<dbReference type="Gene3D" id="3.20.20.70">
    <property type="entry name" value="Aldolase class I"/>
    <property type="match status" value="1"/>
</dbReference>
<dbReference type="AlphaFoldDB" id="A0A067P641"/>
<evidence type="ECO:0000259" key="6">
    <source>
        <dbReference type="Pfam" id="PF00724"/>
    </source>
</evidence>
<gene>
    <name evidence="7" type="ORF">JAAARDRAFT_200951</name>
</gene>
<dbReference type="PANTHER" id="PTHR43303">
    <property type="entry name" value="NADPH DEHYDROGENASE C23G7.10C-RELATED"/>
    <property type="match status" value="1"/>
</dbReference>
<evidence type="ECO:0000256" key="4">
    <source>
        <dbReference type="ARBA" id="ARBA00022857"/>
    </source>
</evidence>
<dbReference type="HOGENOM" id="CLU_2527775_0_0_1"/>
<dbReference type="PANTHER" id="PTHR43303:SF4">
    <property type="entry name" value="NADPH DEHYDROGENASE C23G7.10C-RELATED"/>
    <property type="match status" value="1"/>
</dbReference>
<feature type="domain" description="NADH:flavin oxidoreductase/NADH oxidase N-terminal" evidence="6">
    <location>
        <begin position="1"/>
        <end position="79"/>
    </location>
</feature>
<dbReference type="GO" id="GO:0050661">
    <property type="term" value="F:NADP binding"/>
    <property type="evidence" value="ECO:0007669"/>
    <property type="project" value="InterPro"/>
</dbReference>
<dbReference type="OrthoDB" id="72788at2759"/>
<evidence type="ECO:0000313" key="7">
    <source>
        <dbReference type="EMBL" id="KDQ49310.1"/>
    </source>
</evidence>
<sequence>MTMEAIDQVVNAFEDTARRVVKTGFDVVEIDCGLGSLFSSFLNPNVNRRTDGYGGTIEGRTRLVLEVVDRVHAVVPDSMPLFLR</sequence>
<dbReference type="InterPro" id="IPR001155">
    <property type="entry name" value="OxRdtase_FMN_N"/>
</dbReference>
<dbReference type="GO" id="GO:0010181">
    <property type="term" value="F:FMN binding"/>
    <property type="evidence" value="ECO:0007669"/>
    <property type="project" value="InterPro"/>
</dbReference>
<keyword evidence="2" id="KW-0285">Flavoprotein</keyword>
<evidence type="ECO:0000256" key="1">
    <source>
        <dbReference type="ARBA" id="ARBA00001917"/>
    </source>
</evidence>
<dbReference type="STRING" id="933084.A0A067P641"/>
<keyword evidence="4" id="KW-0521">NADP</keyword>
<dbReference type="EMBL" id="KL197789">
    <property type="protein sequence ID" value="KDQ49310.1"/>
    <property type="molecule type" value="Genomic_DNA"/>
</dbReference>
<keyword evidence="5" id="KW-0560">Oxidoreductase</keyword>
<dbReference type="InterPro" id="IPR013785">
    <property type="entry name" value="Aldolase_TIM"/>
</dbReference>
<dbReference type="SUPFAM" id="SSF51395">
    <property type="entry name" value="FMN-linked oxidoreductases"/>
    <property type="match status" value="1"/>
</dbReference>
<dbReference type="InParanoid" id="A0A067P641"/>
<evidence type="ECO:0000256" key="5">
    <source>
        <dbReference type="ARBA" id="ARBA00023002"/>
    </source>
</evidence>
<reference evidence="8" key="1">
    <citation type="journal article" date="2014" name="Proc. Natl. Acad. Sci. U.S.A.">
        <title>Extensive sampling of basidiomycete genomes demonstrates inadequacy of the white-rot/brown-rot paradigm for wood decay fungi.</title>
        <authorList>
            <person name="Riley R."/>
            <person name="Salamov A.A."/>
            <person name="Brown D.W."/>
            <person name="Nagy L.G."/>
            <person name="Floudas D."/>
            <person name="Held B.W."/>
            <person name="Levasseur A."/>
            <person name="Lombard V."/>
            <person name="Morin E."/>
            <person name="Otillar R."/>
            <person name="Lindquist E.A."/>
            <person name="Sun H."/>
            <person name="LaButti K.M."/>
            <person name="Schmutz J."/>
            <person name="Jabbour D."/>
            <person name="Luo H."/>
            <person name="Baker S.E."/>
            <person name="Pisabarro A.G."/>
            <person name="Walton J.D."/>
            <person name="Blanchette R.A."/>
            <person name="Henrissat B."/>
            <person name="Martin F."/>
            <person name="Cullen D."/>
            <person name="Hibbett D.S."/>
            <person name="Grigoriev I.V."/>
        </authorList>
    </citation>
    <scope>NUCLEOTIDE SEQUENCE [LARGE SCALE GENOMIC DNA]</scope>
    <source>
        <strain evidence="8">MUCL 33604</strain>
    </source>
</reference>
<evidence type="ECO:0000256" key="2">
    <source>
        <dbReference type="ARBA" id="ARBA00022630"/>
    </source>
</evidence>
<comment type="cofactor">
    <cofactor evidence="1">
        <name>FMN</name>
        <dbReference type="ChEBI" id="CHEBI:58210"/>
    </cofactor>
</comment>
<dbReference type="InterPro" id="IPR044152">
    <property type="entry name" value="YqjM-like"/>
</dbReference>
<evidence type="ECO:0000256" key="3">
    <source>
        <dbReference type="ARBA" id="ARBA00022643"/>
    </source>
</evidence>
<accession>A0A067P641</accession>
<proteinExistence type="predicted"/>
<protein>
    <recommendedName>
        <fullName evidence="6">NADH:flavin oxidoreductase/NADH oxidase N-terminal domain-containing protein</fullName>
    </recommendedName>
</protein>
<name>A0A067P641_9AGAM</name>
<organism evidence="7 8">
    <name type="scientific">Jaapia argillacea MUCL 33604</name>
    <dbReference type="NCBI Taxonomy" id="933084"/>
    <lineage>
        <taxon>Eukaryota</taxon>
        <taxon>Fungi</taxon>
        <taxon>Dikarya</taxon>
        <taxon>Basidiomycota</taxon>
        <taxon>Agaricomycotina</taxon>
        <taxon>Agaricomycetes</taxon>
        <taxon>Agaricomycetidae</taxon>
        <taxon>Jaapiales</taxon>
        <taxon>Jaapiaceae</taxon>
        <taxon>Jaapia</taxon>
    </lineage>
</organism>
<dbReference type="Proteomes" id="UP000027265">
    <property type="component" value="Unassembled WGS sequence"/>
</dbReference>
<dbReference type="Pfam" id="PF00724">
    <property type="entry name" value="Oxidored_FMN"/>
    <property type="match status" value="1"/>
</dbReference>
<evidence type="ECO:0000313" key="8">
    <source>
        <dbReference type="Proteomes" id="UP000027265"/>
    </source>
</evidence>
<keyword evidence="3" id="KW-0288">FMN</keyword>
<keyword evidence="8" id="KW-1185">Reference proteome</keyword>